<protein>
    <recommendedName>
        <fullName evidence="2">J domain-containing protein</fullName>
    </recommendedName>
</protein>
<evidence type="ECO:0000259" key="2">
    <source>
        <dbReference type="PROSITE" id="PS50076"/>
    </source>
</evidence>
<dbReference type="GO" id="GO:0005524">
    <property type="term" value="F:ATP binding"/>
    <property type="evidence" value="ECO:0007669"/>
    <property type="project" value="InterPro"/>
</dbReference>
<reference evidence="3" key="1">
    <citation type="submission" date="2021-02" db="EMBL/GenBank/DDBJ databases">
        <authorList>
            <person name="Dougan E. K."/>
            <person name="Rhodes N."/>
            <person name="Thang M."/>
            <person name="Chan C."/>
        </authorList>
    </citation>
    <scope>NUCLEOTIDE SEQUENCE</scope>
</reference>
<dbReference type="GO" id="GO:0006886">
    <property type="term" value="P:intracellular protein transport"/>
    <property type="evidence" value="ECO:0007669"/>
    <property type="project" value="InterPro"/>
</dbReference>
<gene>
    <name evidence="3" type="ORF">PGLA2088_LOCUS48552</name>
</gene>
<feature type="compositionally biased region" description="Low complexity" evidence="1">
    <location>
        <begin position="1385"/>
        <end position="1397"/>
    </location>
</feature>
<dbReference type="Gene3D" id="3.40.50.410">
    <property type="entry name" value="von Willebrand factor, type A domain"/>
    <property type="match status" value="1"/>
</dbReference>
<dbReference type="EMBL" id="CAJNNW010036711">
    <property type="protein sequence ID" value="CAE8736950.1"/>
    <property type="molecule type" value="Genomic_DNA"/>
</dbReference>
<dbReference type="InterPro" id="IPR001623">
    <property type="entry name" value="DnaJ_domain"/>
</dbReference>
<feature type="region of interest" description="Disordered" evidence="1">
    <location>
        <begin position="1370"/>
        <end position="1397"/>
    </location>
</feature>
<dbReference type="Gene3D" id="1.10.287.110">
    <property type="entry name" value="DnaJ domain"/>
    <property type="match status" value="1"/>
</dbReference>
<dbReference type="InterPro" id="IPR036465">
    <property type="entry name" value="vWFA_dom_sf"/>
</dbReference>
<dbReference type="SUPFAM" id="SSF53300">
    <property type="entry name" value="vWA-like"/>
    <property type="match status" value="1"/>
</dbReference>
<dbReference type="PANTHER" id="PTHR30612:SF0">
    <property type="entry name" value="CHLOROPLAST PROTEIN-TRANSPORTING ATPASE"/>
    <property type="match status" value="1"/>
</dbReference>
<dbReference type="Pfam" id="PF07517">
    <property type="entry name" value="SecA_DEAD"/>
    <property type="match status" value="1"/>
</dbReference>
<feature type="domain" description="J" evidence="2">
    <location>
        <begin position="806"/>
        <end position="868"/>
    </location>
</feature>
<dbReference type="GO" id="GO:0016020">
    <property type="term" value="C:membrane"/>
    <property type="evidence" value="ECO:0007669"/>
    <property type="project" value="InterPro"/>
</dbReference>
<dbReference type="InterPro" id="IPR011115">
    <property type="entry name" value="SecA_DEAD"/>
</dbReference>
<dbReference type="SUPFAM" id="SSF46565">
    <property type="entry name" value="Chaperone J-domain"/>
    <property type="match status" value="1"/>
</dbReference>
<evidence type="ECO:0000313" key="3">
    <source>
        <dbReference type="EMBL" id="CAE8736950.1"/>
    </source>
</evidence>
<dbReference type="Gene3D" id="3.40.50.300">
    <property type="entry name" value="P-loop containing nucleotide triphosphate hydrolases"/>
    <property type="match status" value="2"/>
</dbReference>
<dbReference type="InterPro" id="IPR036869">
    <property type="entry name" value="J_dom_sf"/>
</dbReference>
<name>A0A813LSB5_POLGL</name>
<dbReference type="GO" id="GO:0006605">
    <property type="term" value="P:protein targeting"/>
    <property type="evidence" value="ECO:0007669"/>
    <property type="project" value="InterPro"/>
</dbReference>
<dbReference type="GO" id="GO:0017038">
    <property type="term" value="P:protein import"/>
    <property type="evidence" value="ECO:0007669"/>
    <property type="project" value="InterPro"/>
</dbReference>
<dbReference type="SMART" id="SM00271">
    <property type="entry name" value="DnaJ"/>
    <property type="match status" value="1"/>
</dbReference>
<dbReference type="SUPFAM" id="SSF52540">
    <property type="entry name" value="P-loop containing nucleoside triphosphate hydrolases"/>
    <property type="match status" value="1"/>
</dbReference>
<dbReference type="CDD" id="cd00198">
    <property type="entry name" value="vWFA"/>
    <property type="match status" value="1"/>
</dbReference>
<dbReference type="InterPro" id="IPR027417">
    <property type="entry name" value="P-loop_NTPase"/>
</dbReference>
<dbReference type="PANTHER" id="PTHR30612">
    <property type="entry name" value="SECA INNER MEMBRANE COMPONENT OF SEC PROTEIN SECRETION SYSTEM"/>
    <property type="match status" value="1"/>
</dbReference>
<dbReference type="InterPro" id="IPR000185">
    <property type="entry name" value="SecA"/>
</dbReference>
<evidence type="ECO:0000313" key="4">
    <source>
        <dbReference type="Proteomes" id="UP000626109"/>
    </source>
</evidence>
<sequence>MAEAQPAFPKKQALLLCAVQKCEWLDSHLAPETRFVAATVDDLRAKYLAYFEGICKEVVASLAQYLSTATCESAAETGKLQASWAEALELAKLSDAYPSFQLIQDRLDSETTGMLTTWRDETCPESAPLSATTLGEFQALPADKLNRLLSVHSCLQFMDPATTTLTPVVDKVWGCLDSSLRMVQDLMLQPREYKLKLLALTVLRAWEEKGFNFLLRKMPLLAELCERTREDVSQQSSRIRTFIHESATGEAAAAALHEFEAARELDAFIGHLASRDFESLTELIELKRQNVVQEFQECIAAFDFRGMRKCLVPAHPQDPAEKLRCQHRLRPIARSVEARISAAKKHDLSSPVLAENILALERVADELGDLLKEGMSYDISEEVKKLKISMVQHFQGLLRQLESEVEAINYQAMLAKRAQVIQCRKASESLLDGSVLASAAQIESKVDASLERVKKLAASFVDSLNKPAEQRKSTSDLLLALRKLRGAAGDLQLAGFYKELIHGLQSQLAEFHQHFQRQVQTDRLLCSAGIEVYVYLKREWDMGLQEHLENIGFDIAEELGALREKQQVYNEELKDHLVTEEKLRGYWQPLMRDLKRERSIIWGHTLEYRRMQRLIEDQLRLRGQDVSASLQRRNLEFVGSHFAVQKRIVQFLGEHLDSSTIRESVSSLEGQILREFSMCISHLVDAFNRERMKDIELCFPRYRSFITHLGRLLPDIIDLAQAFHKTMAGCIEKVTERLKKQQFDFNFAGAAETIRLLQELGKLLTSEFAAYRKDLRELKHEDVSLQTIVRLQNEHFGGQALAELGVHFAELELDPGATSEDVKRAWKRKSLEKHPDKQRGRGLWGSDQCCQQQQRVQDAYDTLRESSKLTLYKPQLSGLFIAGLQSLPRELRYAVRELLKEQSFERVKKLLMSLGDFDLLADMAKPRLDTLSTPDIDPAITTPVRLQDELTKLNRMAECFSAYPGIYSDEWRREISEKVEAEIKAFANKARSYLAGTAPQVESNIRDFAMQLILLGRIFDNLPRFKSSAVWHVNNMLEMCQEQAWGPTFLFKLGMILEQGKVGTLVDGKVTEEDERIGKVIVNEFRQFKDVLTVLWNQQTSATQKDVSSTLKEVVSRRVTDGGVSVQAPVGRDRLQQGWKKYTDTYEMHFDSWRAGELSLEQLAQVVISRAAKSQPCSAEKWTKAVKDEVPILLGGIFAYFTILKSGHSYTRILHSDKRVDLMPALPAEACHSERAVDRHHVSADTVLLRPHNIQILTILRLVGYDARGEDLANHLMQVRTGEGKSIILGACSVLFGLLGFRVRCVCYSEYLSQRDWNLFKDLFVAFNLDDRIIYSKITEFSEDATLAKGNIRALTLDLINGVKSKHRALARSKSGSSRGGPVGSITDSTSSARVSSDSSELARCSAGLRPAEKGSALSLPVPVPGCGSSSSLPGLVVRQAPPVCNDEELLLVDEVDVFFGSDFYGKTHNQVALLEVDEVQDLLRTIWEQRDMRVHPKEVLNIVKESRAYSALVDRFEQWDFLVEAEVAAMCADLSDFDTPPYYYDRALNRIGYKVMDGMSFDVVFGYKTAFAYLNEANNHSLLDEEAALREALQLRVPCGQFSYANISPTRILGFSGTVEALGKYEWQVMNRYGIESYSIMPSVYGASNFRFLNQAGSSSIVISRASDFFHDVAREVNAKTTQGRAVIVFFKDSGVLAEFGESPSFKHILSKCVLRESLDHDEKDYVIKKAATGRQVTLTTAIFGRGTDFYCNDSKLEAAGGVHVIQAFFSTDRSEEVQQGKSGTYSLILHEAEIEKLGLNLAREKLSHKRCDAIEQNLAEATAKAGSCCSLDYQLPSSRPKSARYFDALLASSTREAKIKFETLYKHVREAGARAARRLKKCRMMCLSMGGIWGSARNHIQEMLKRIADIGGDGLELMWVAYRDYSDARPLEKSTWSSDPAVLQHFVNSIQCGGGGDYEEAVELALAEVSIENALDPVTRVLLIGDAPPHYERKGQKLMGHNHVLQTDYMEEASALASLEIPVYTFVVGGATIEAFEQIATCTGGSMAHLDSPDKLIDVVCLNALEEIGGSELVAEYKQKYTKA</sequence>
<dbReference type="CDD" id="cd06257">
    <property type="entry name" value="DnaJ"/>
    <property type="match status" value="1"/>
</dbReference>
<comment type="caution">
    <text evidence="3">The sequence shown here is derived from an EMBL/GenBank/DDBJ whole genome shotgun (WGS) entry which is preliminary data.</text>
</comment>
<proteinExistence type="predicted"/>
<dbReference type="PROSITE" id="PS50076">
    <property type="entry name" value="DNAJ_2"/>
    <property type="match status" value="1"/>
</dbReference>
<evidence type="ECO:0000256" key="1">
    <source>
        <dbReference type="SAM" id="MobiDB-lite"/>
    </source>
</evidence>
<accession>A0A813LSB5</accession>
<organism evidence="3 4">
    <name type="scientific">Polarella glacialis</name>
    <name type="common">Dinoflagellate</name>
    <dbReference type="NCBI Taxonomy" id="89957"/>
    <lineage>
        <taxon>Eukaryota</taxon>
        <taxon>Sar</taxon>
        <taxon>Alveolata</taxon>
        <taxon>Dinophyceae</taxon>
        <taxon>Suessiales</taxon>
        <taxon>Suessiaceae</taxon>
        <taxon>Polarella</taxon>
    </lineage>
</organism>
<dbReference type="Proteomes" id="UP000626109">
    <property type="component" value="Unassembled WGS sequence"/>
</dbReference>